<name>A0A367YY72_9ACTN</name>
<evidence type="ECO:0000313" key="2">
    <source>
        <dbReference type="Proteomes" id="UP000252770"/>
    </source>
</evidence>
<sequence length="127" mass="13721">MWEASPQCGEATEPPVPEHALAATYLDEEGRPGNGLLLGFGSGEDAGRFAADYRAQLGSCPRADDPVLTVEAVEESEDWYAGRRSYGADRWSELVVQRGEQVLLLIVADDHASSPDDLRELAESLSS</sequence>
<dbReference type="EMBL" id="QOUI01000002">
    <property type="protein sequence ID" value="RCK70804.1"/>
    <property type="molecule type" value="Genomic_DNA"/>
</dbReference>
<keyword evidence="2" id="KW-1185">Reference proteome</keyword>
<protein>
    <submittedName>
        <fullName evidence="1">Uncharacterized protein</fullName>
    </submittedName>
</protein>
<accession>A0A367YY72</accession>
<organism evidence="1 2">
    <name type="scientific">Desertihabitans brevis</name>
    <dbReference type="NCBI Taxonomy" id="2268447"/>
    <lineage>
        <taxon>Bacteria</taxon>
        <taxon>Bacillati</taxon>
        <taxon>Actinomycetota</taxon>
        <taxon>Actinomycetes</taxon>
        <taxon>Propionibacteriales</taxon>
        <taxon>Propionibacteriaceae</taxon>
        <taxon>Desertihabitans</taxon>
    </lineage>
</organism>
<gene>
    <name evidence="1" type="ORF">DT076_05285</name>
</gene>
<comment type="caution">
    <text evidence="1">The sequence shown here is derived from an EMBL/GenBank/DDBJ whole genome shotgun (WGS) entry which is preliminary data.</text>
</comment>
<dbReference type="Proteomes" id="UP000252770">
    <property type="component" value="Unassembled WGS sequence"/>
</dbReference>
<reference evidence="1 2" key="1">
    <citation type="submission" date="2018-07" db="EMBL/GenBank/DDBJ databases">
        <title>Desertimonas flava gen. nov. sp. nov.</title>
        <authorList>
            <person name="Liu S."/>
        </authorList>
    </citation>
    <scope>NUCLEOTIDE SEQUENCE [LARGE SCALE GENOMIC DNA]</scope>
    <source>
        <strain evidence="1 2">16Sb5-5</strain>
    </source>
</reference>
<dbReference type="AlphaFoldDB" id="A0A367YY72"/>
<proteinExistence type="predicted"/>
<evidence type="ECO:0000313" key="1">
    <source>
        <dbReference type="EMBL" id="RCK70804.1"/>
    </source>
</evidence>